<keyword evidence="1" id="KW-0067">ATP-binding</keyword>
<evidence type="ECO:0000313" key="3">
    <source>
        <dbReference type="EMBL" id="GJQ09417.1"/>
    </source>
</evidence>
<dbReference type="HAMAP" id="MF_00122">
    <property type="entry name" value="GatC"/>
    <property type="match status" value="1"/>
</dbReference>
<reference evidence="3" key="1">
    <citation type="journal article" date="2022" name="Proc. Natl. Acad. Sci. U.S.A.">
        <title>Life cycle and functional genomics of the unicellular red alga Galdieria for elucidating algal and plant evolution and industrial use.</title>
        <authorList>
            <person name="Hirooka S."/>
            <person name="Itabashi T."/>
            <person name="Ichinose T.M."/>
            <person name="Onuma R."/>
            <person name="Fujiwara T."/>
            <person name="Yamashita S."/>
            <person name="Jong L.W."/>
            <person name="Tomita R."/>
            <person name="Iwane A.H."/>
            <person name="Miyagishima S.Y."/>
        </authorList>
    </citation>
    <scope>NUCLEOTIDE SEQUENCE</scope>
    <source>
        <strain evidence="3">NBRC 102759</strain>
    </source>
</reference>
<dbReference type="GO" id="GO:0005524">
    <property type="term" value="F:ATP binding"/>
    <property type="evidence" value="ECO:0007669"/>
    <property type="project" value="UniProtKB-KW"/>
</dbReference>
<keyword evidence="1" id="KW-0648">Protein biosynthesis</keyword>
<dbReference type="Pfam" id="PF02686">
    <property type="entry name" value="GatC"/>
    <property type="match status" value="1"/>
</dbReference>
<evidence type="ECO:0000256" key="2">
    <source>
        <dbReference type="SAM" id="SignalP"/>
    </source>
</evidence>
<comment type="similarity">
    <text evidence="1">Belongs to the GatC family.</text>
</comment>
<sequence>MAVRFSSAFLVSCSCSVLSWSKRSCLDKCTPFTKRKTCCSIRQTPQVMRMEFDEQDVKKICQLAQVQVTQTELKQLAADFNSIVGLIQKMDKLDLNGTEAAEYIINAHNALREDSPRSFEERETLFNSAPAFVDNFYDVPKILEDSQHSEG</sequence>
<evidence type="ECO:0000313" key="4">
    <source>
        <dbReference type="Proteomes" id="UP001061958"/>
    </source>
</evidence>
<dbReference type="OrthoDB" id="2020502at2759"/>
<comment type="function">
    <text evidence="1">Allows the formation of correctly charged Gln-tRNA(Gln) through the transamidation of misacylated Glu-tRNA(Gln) in the mitochondria. The reaction takes place in the presence of glutamine and ATP through an activated gamma-phospho-Glu-tRNA(Gln).</text>
</comment>
<dbReference type="EMBL" id="BQMJ01000008">
    <property type="protein sequence ID" value="GJQ09417.1"/>
    <property type="molecule type" value="Genomic_DNA"/>
</dbReference>
<organism evidence="3 4">
    <name type="scientific">Galdieria partita</name>
    <dbReference type="NCBI Taxonomy" id="83374"/>
    <lineage>
        <taxon>Eukaryota</taxon>
        <taxon>Rhodophyta</taxon>
        <taxon>Bangiophyceae</taxon>
        <taxon>Galdieriales</taxon>
        <taxon>Galdieriaceae</taxon>
        <taxon>Galdieria</taxon>
    </lineage>
</organism>
<reference evidence="3" key="2">
    <citation type="submission" date="2022-01" db="EMBL/GenBank/DDBJ databases">
        <authorList>
            <person name="Hirooka S."/>
            <person name="Miyagishima S.Y."/>
        </authorList>
    </citation>
    <scope>NUCLEOTIDE SEQUENCE</scope>
    <source>
        <strain evidence="3">NBRC 102759</strain>
    </source>
</reference>
<dbReference type="NCBIfam" id="TIGR00135">
    <property type="entry name" value="gatC"/>
    <property type="match status" value="1"/>
</dbReference>
<dbReference type="SUPFAM" id="SSF141000">
    <property type="entry name" value="Glu-tRNAGln amidotransferase C subunit"/>
    <property type="match status" value="1"/>
</dbReference>
<dbReference type="AlphaFoldDB" id="A0A9C7PTH0"/>
<dbReference type="EC" id="6.3.5.-" evidence="1"/>
<keyword evidence="1" id="KW-0547">Nucleotide-binding</keyword>
<keyword evidence="4" id="KW-1185">Reference proteome</keyword>
<comment type="subunit">
    <text evidence="1">Subunit of the heterotrimeric GatCAB amidotransferase (AdT) complex, composed of A, B and C subunits.</text>
</comment>
<keyword evidence="1" id="KW-0436">Ligase</keyword>
<comment type="subcellular location">
    <subcellularLocation>
        <location evidence="1">Mitochondrion</location>
    </subcellularLocation>
</comment>
<dbReference type="PROSITE" id="PS51257">
    <property type="entry name" value="PROKAR_LIPOPROTEIN"/>
    <property type="match status" value="1"/>
</dbReference>
<proteinExistence type="inferred from homology"/>
<name>A0A9C7PTH0_9RHOD</name>
<comment type="caution">
    <text evidence="3">The sequence shown here is derived from an EMBL/GenBank/DDBJ whole genome shotgun (WGS) entry which is preliminary data.</text>
</comment>
<dbReference type="GO" id="GO:0032543">
    <property type="term" value="P:mitochondrial translation"/>
    <property type="evidence" value="ECO:0007669"/>
    <property type="project" value="UniProtKB-UniRule"/>
</dbReference>
<comment type="catalytic activity">
    <reaction evidence="1">
        <text>L-glutamyl-tRNA(Gln) + L-glutamine + ATP + H2O = L-glutaminyl-tRNA(Gln) + L-glutamate + ADP + phosphate + H(+)</text>
        <dbReference type="Rhea" id="RHEA:17521"/>
        <dbReference type="Rhea" id="RHEA-COMP:9681"/>
        <dbReference type="Rhea" id="RHEA-COMP:9684"/>
        <dbReference type="ChEBI" id="CHEBI:15377"/>
        <dbReference type="ChEBI" id="CHEBI:15378"/>
        <dbReference type="ChEBI" id="CHEBI:29985"/>
        <dbReference type="ChEBI" id="CHEBI:30616"/>
        <dbReference type="ChEBI" id="CHEBI:43474"/>
        <dbReference type="ChEBI" id="CHEBI:58359"/>
        <dbReference type="ChEBI" id="CHEBI:78520"/>
        <dbReference type="ChEBI" id="CHEBI:78521"/>
        <dbReference type="ChEBI" id="CHEBI:456216"/>
    </reaction>
</comment>
<keyword evidence="1" id="KW-0496">Mitochondrion</keyword>
<evidence type="ECO:0000256" key="1">
    <source>
        <dbReference type="HAMAP-Rule" id="MF_03149"/>
    </source>
</evidence>
<dbReference type="GO" id="GO:0050567">
    <property type="term" value="F:glutaminyl-tRNA synthase (glutamine-hydrolyzing) activity"/>
    <property type="evidence" value="ECO:0007669"/>
    <property type="project" value="UniProtKB-UniRule"/>
</dbReference>
<dbReference type="PANTHER" id="PTHR15004">
    <property type="entry name" value="GLUTAMYL-TRNA(GLN) AMIDOTRANSFERASE SUBUNIT C, MITOCHONDRIAL"/>
    <property type="match status" value="1"/>
</dbReference>
<feature type="chain" id="PRO_5039139420" description="Glutamyl-tRNA(Gln) amidotransferase subunit C, mitochondrial" evidence="2">
    <location>
        <begin position="22"/>
        <end position="151"/>
    </location>
</feature>
<protein>
    <recommendedName>
        <fullName evidence="1">Glutamyl-tRNA(Gln) amidotransferase subunit C, mitochondrial</fullName>
        <shortName evidence="1">Glu-AdT subunit C</shortName>
        <ecNumber evidence="1">6.3.5.-</ecNumber>
    </recommendedName>
</protein>
<dbReference type="GO" id="GO:0006450">
    <property type="term" value="P:regulation of translational fidelity"/>
    <property type="evidence" value="ECO:0007669"/>
    <property type="project" value="InterPro"/>
</dbReference>
<dbReference type="GO" id="GO:0070681">
    <property type="term" value="P:glutaminyl-tRNAGln biosynthesis via transamidation"/>
    <property type="evidence" value="ECO:0007669"/>
    <property type="project" value="UniProtKB-UniRule"/>
</dbReference>
<dbReference type="Proteomes" id="UP001061958">
    <property type="component" value="Unassembled WGS sequence"/>
</dbReference>
<keyword evidence="2" id="KW-0732">Signal</keyword>
<dbReference type="GO" id="GO:0005739">
    <property type="term" value="C:mitochondrion"/>
    <property type="evidence" value="ECO:0007669"/>
    <property type="project" value="UniProtKB-SubCell"/>
</dbReference>
<dbReference type="GO" id="GO:0030956">
    <property type="term" value="C:glutamyl-tRNA(Gln) amidotransferase complex"/>
    <property type="evidence" value="ECO:0007669"/>
    <property type="project" value="UniProtKB-UniRule"/>
</dbReference>
<feature type="signal peptide" evidence="2">
    <location>
        <begin position="1"/>
        <end position="21"/>
    </location>
</feature>
<accession>A0A9C7PTH0</accession>
<dbReference type="InterPro" id="IPR003837">
    <property type="entry name" value="GatC"/>
</dbReference>
<dbReference type="Gene3D" id="1.10.20.60">
    <property type="entry name" value="Glu-tRNAGln amidotransferase C subunit, N-terminal domain"/>
    <property type="match status" value="1"/>
</dbReference>
<dbReference type="PANTHER" id="PTHR15004:SF0">
    <property type="entry name" value="GLUTAMYL-TRNA(GLN) AMIDOTRANSFERASE SUBUNIT C, MITOCHONDRIAL"/>
    <property type="match status" value="1"/>
</dbReference>
<gene>
    <name evidence="3" type="ORF">GpartN1_g1208.t1</name>
</gene>
<dbReference type="InterPro" id="IPR036113">
    <property type="entry name" value="Asp/Glu-ADT_sf_sub_c"/>
</dbReference>